<name>A0A914BQM0_PATMI</name>
<dbReference type="GO" id="GO:0004842">
    <property type="term" value="F:ubiquitin-protein transferase activity"/>
    <property type="evidence" value="ECO:0007669"/>
    <property type="project" value="TreeGrafter"/>
</dbReference>
<feature type="region of interest" description="Disordered" evidence="1">
    <location>
        <begin position="33"/>
        <end position="58"/>
    </location>
</feature>
<dbReference type="SMART" id="SM00327">
    <property type="entry name" value="VWA"/>
    <property type="match status" value="1"/>
</dbReference>
<dbReference type="InterPro" id="IPR010734">
    <property type="entry name" value="Copine_C"/>
</dbReference>
<dbReference type="Gene3D" id="3.40.50.410">
    <property type="entry name" value="von Willebrand factor, type A domain"/>
    <property type="match status" value="1"/>
</dbReference>
<proteinExistence type="predicted"/>
<organism evidence="3 4">
    <name type="scientific">Patiria miniata</name>
    <name type="common">Bat star</name>
    <name type="synonym">Asterina miniata</name>
    <dbReference type="NCBI Taxonomy" id="46514"/>
    <lineage>
        <taxon>Eukaryota</taxon>
        <taxon>Metazoa</taxon>
        <taxon>Echinodermata</taxon>
        <taxon>Eleutherozoa</taxon>
        <taxon>Asterozoa</taxon>
        <taxon>Asteroidea</taxon>
        <taxon>Valvatacea</taxon>
        <taxon>Valvatida</taxon>
        <taxon>Asterinidae</taxon>
        <taxon>Patiria</taxon>
    </lineage>
</organism>
<dbReference type="InterPro" id="IPR052079">
    <property type="entry name" value="E3_ligase/Copine_domain"/>
</dbReference>
<reference evidence="3" key="1">
    <citation type="submission" date="2022-11" db="UniProtKB">
        <authorList>
            <consortium name="EnsemblMetazoa"/>
        </authorList>
    </citation>
    <scope>IDENTIFICATION</scope>
</reference>
<evidence type="ECO:0000256" key="1">
    <source>
        <dbReference type="SAM" id="MobiDB-lite"/>
    </source>
</evidence>
<keyword evidence="4" id="KW-1185">Reference proteome</keyword>
<dbReference type="GO" id="GO:0005634">
    <property type="term" value="C:nucleus"/>
    <property type="evidence" value="ECO:0007669"/>
    <property type="project" value="TreeGrafter"/>
</dbReference>
<evidence type="ECO:0000259" key="2">
    <source>
        <dbReference type="SMART" id="SM00327"/>
    </source>
</evidence>
<evidence type="ECO:0000313" key="4">
    <source>
        <dbReference type="Proteomes" id="UP000887568"/>
    </source>
</evidence>
<dbReference type="OMA" id="CYRRITP"/>
<dbReference type="EnsemblMetazoa" id="XM_038222023.1">
    <property type="protein sequence ID" value="XP_038077951.1"/>
    <property type="gene ID" value="LOC119745571"/>
</dbReference>
<dbReference type="SUPFAM" id="SSF53300">
    <property type="entry name" value="vWA-like"/>
    <property type="match status" value="1"/>
</dbReference>
<dbReference type="PANTHER" id="PTHR45751">
    <property type="entry name" value="COPINE FAMILY PROTEIN 1"/>
    <property type="match status" value="1"/>
</dbReference>
<dbReference type="Proteomes" id="UP000887568">
    <property type="component" value="Unplaced"/>
</dbReference>
<dbReference type="InterPro" id="IPR036465">
    <property type="entry name" value="vWFA_dom_sf"/>
</dbReference>
<sequence length="348" mass="38181">MSFIVQVAFVGLVIFITHKIYECFTRASKARNHHTEESTASSQPPREPPPYSSLYPDLTKDKTNNAAKNASPCATAGACPSIGSTIARVLGWASSTSSSFKTIRDNFNSLDEVSNAIRRAGLESSNLIFGIDYTKSNLYTGQQTFGGRSLHTLVPGIQNPYQQAISILGQTLAPFDDDNLLPVFGFGDLSTQGHSVFPFRADGVCHGFQDVLECYDRITPAVTLSGPTDFAPVINEAIRIVQKTKAYHILVIIADGQVTSEKPTRDAIVAASGYPLSIVVVGVGDGPWDMMREFDDHLPRRKFDNFQFVEFHRVMMSARGNKEASFALHALMEIPDQYLAIRKLNLLG</sequence>
<feature type="domain" description="VWFA" evidence="2">
    <location>
        <begin position="124"/>
        <end position="318"/>
    </location>
</feature>
<dbReference type="GO" id="GO:0016567">
    <property type="term" value="P:protein ubiquitination"/>
    <property type="evidence" value="ECO:0007669"/>
    <property type="project" value="TreeGrafter"/>
</dbReference>
<dbReference type="InterPro" id="IPR002035">
    <property type="entry name" value="VWF_A"/>
</dbReference>
<dbReference type="PANTHER" id="PTHR45751:SF11">
    <property type="entry name" value="COPINE FAMILY PROTEIN 2"/>
    <property type="match status" value="1"/>
</dbReference>
<protein>
    <recommendedName>
        <fullName evidence="2">VWFA domain-containing protein</fullName>
    </recommendedName>
</protein>
<dbReference type="GeneID" id="119745571"/>
<dbReference type="RefSeq" id="XP_038077951.1">
    <property type="nucleotide sequence ID" value="XM_038222023.1"/>
</dbReference>
<dbReference type="Pfam" id="PF07002">
    <property type="entry name" value="Copine"/>
    <property type="match status" value="1"/>
</dbReference>
<dbReference type="OrthoDB" id="5855668at2759"/>
<accession>A0A914BQM0</accession>
<evidence type="ECO:0000313" key="3">
    <source>
        <dbReference type="EnsemblMetazoa" id="XP_038077951.1"/>
    </source>
</evidence>
<dbReference type="AlphaFoldDB" id="A0A914BQM0"/>